<evidence type="ECO:0000313" key="3">
    <source>
        <dbReference type="Proteomes" id="UP000038830"/>
    </source>
</evidence>
<feature type="compositionally biased region" description="Basic and acidic residues" evidence="1">
    <location>
        <begin position="277"/>
        <end position="303"/>
    </location>
</feature>
<organism evidence="2 3">
    <name type="scientific">Cyberlindnera jadinii (strain ATCC 18201 / CBS 1600 / BCRC 20928 / JCM 3617 / NBRC 0987 / NRRL Y-1542)</name>
    <name type="common">Torula yeast</name>
    <name type="synonym">Candida utilis</name>
    <dbReference type="NCBI Taxonomy" id="983966"/>
    <lineage>
        <taxon>Eukaryota</taxon>
        <taxon>Fungi</taxon>
        <taxon>Dikarya</taxon>
        <taxon>Ascomycota</taxon>
        <taxon>Saccharomycotina</taxon>
        <taxon>Saccharomycetes</taxon>
        <taxon>Phaffomycetales</taxon>
        <taxon>Phaffomycetaceae</taxon>
        <taxon>Cyberlindnera</taxon>
    </lineage>
</organism>
<evidence type="ECO:0000313" key="2">
    <source>
        <dbReference type="EMBL" id="CEP21975.1"/>
    </source>
</evidence>
<protein>
    <submittedName>
        <fullName evidence="2">Uncharacterized protein</fullName>
    </submittedName>
</protein>
<proteinExistence type="predicted"/>
<gene>
    <name evidence="2" type="ORF">BN1211_2203</name>
</gene>
<feature type="compositionally biased region" description="Acidic residues" evidence="1">
    <location>
        <begin position="265"/>
        <end position="276"/>
    </location>
</feature>
<feature type="region of interest" description="Disordered" evidence="1">
    <location>
        <begin position="261"/>
        <end position="314"/>
    </location>
</feature>
<name>A0A0H5C242_CYBJN</name>
<sequence length="531" mass="60698">MNSITIEQSFQQTSEKSSRQSSGTAVVDQAYAESAAHSDEVPYQHGGILRGDRDHSRHSWRSIIAKKSHHGVRDWLKLHITKVTVKDEDNFTLNVSARRDSEAVTIELVSFFNNDESSGPNVSMETTVSGVENKMSKRTLVKSWFKRKPRSIHTNNYSNVTTGNENNDNNTVNQQLTGNNVAAYLTPLTVSTTETGFAIYNDTIATTTTTGAMVNNISNATTDTDNINSKLKRKREFTFFKDSFKKSVDDWRIKRQRVESKFEVQEETCEEEDTEEAADHDTNDYTNDYTDHDSDYEDYTDHDSDYEDYSDDSFRSNGTYDPVTVLVPTIREGRYMISTLKNSIMEGETIKSVYGKEDDYISDDDKPFDIKDPRCFGIEPEEDEFYEEPTLYSKIKFEDFSEVVFYNGSGTLRQISSKNESRSIKLQGVAHSENTEKYLDGAKDLTLESSLTIEPRSILKSKVNKNRIDETIRLEECEEIGIEDFLNTLDDQEEERNEVLDYLYNIRDRQVVEYYMNISKSSTTTAGGALE</sequence>
<reference evidence="3" key="1">
    <citation type="journal article" date="2015" name="J. Biotechnol.">
        <title>The structure of the Cyberlindnera jadinii genome and its relation to Candida utilis analyzed by the occurrence of single nucleotide polymorphisms.</title>
        <authorList>
            <person name="Rupp O."/>
            <person name="Brinkrolf K."/>
            <person name="Buerth C."/>
            <person name="Kunigo M."/>
            <person name="Schneider J."/>
            <person name="Jaenicke S."/>
            <person name="Goesmann A."/>
            <person name="Puehler A."/>
            <person name="Jaeger K.-E."/>
            <person name="Ernst J.F."/>
        </authorList>
    </citation>
    <scope>NUCLEOTIDE SEQUENCE [LARGE SCALE GENOMIC DNA]</scope>
    <source>
        <strain evidence="3">ATCC 18201 / CBS 1600 / BCRC 20928 / JCM 3617 / NBRC 0987 / NRRL Y-1542</strain>
    </source>
</reference>
<dbReference type="EMBL" id="CDQK01000002">
    <property type="protein sequence ID" value="CEP21975.1"/>
    <property type="molecule type" value="Genomic_DNA"/>
</dbReference>
<dbReference type="AlphaFoldDB" id="A0A0H5C242"/>
<accession>A0A0H5C242</accession>
<feature type="region of interest" description="Disordered" evidence="1">
    <location>
        <begin position="1"/>
        <end position="24"/>
    </location>
</feature>
<dbReference type="Proteomes" id="UP000038830">
    <property type="component" value="Unassembled WGS sequence"/>
</dbReference>
<evidence type="ECO:0000256" key="1">
    <source>
        <dbReference type="SAM" id="MobiDB-lite"/>
    </source>
</evidence>